<proteinExistence type="predicted"/>
<feature type="region of interest" description="Disordered" evidence="1">
    <location>
        <begin position="1"/>
        <end position="33"/>
    </location>
</feature>
<keyword evidence="2" id="KW-0812">Transmembrane</keyword>
<evidence type="ECO:0000259" key="3">
    <source>
        <dbReference type="PROSITE" id="PS51724"/>
    </source>
</evidence>
<keyword evidence="5" id="KW-1185">Reference proteome</keyword>
<sequence>MTAQRLPRSTGRAAANSAAGGGRTALARGPGRRRVPPVSWALVFAGLLAGGALSFGAGLITGSQMTTVAYRGALPDGPAGVDRAGQRTEAGASRAALSARGVAAIVQTPAAVASDAARSAGRQTGQPSPLAPPGTASADASSLVSLPQRNRWQTAARPAPEPPRSSPNASAGAALAPPPPPPKPEGGAPQRLTPMPGADGRDTPGGDAARKLDSAPGRAPIWRIAAASDGPGALGGWDTPAAGLAPSAHWQAKATTDRAAAPVTASSVTSAIAAAAPPPAGRYSVQVGAFRHPANALKRAARLSDAGYAARIVHAQATQSRLFMVRLGAFADRPAASTFARRLAQQLDIETWPVAN</sequence>
<feature type="transmembrane region" description="Helical" evidence="2">
    <location>
        <begin position="38"/>
        <end position="60"/>
    </location>
</feature>
<feature type="compositionally biased region" description="Basic and acidic residues" evidence="1">
    <location>
        <begin position="199"/>
        <end position="213"/>
    </location>
</feature>
<evidence type="ECO:0000313" key="5">
    <source>
        <dbReference type="Proteomes" id="UP001296873"/>
    </source>
</evidence>
<dbReference type="Proteomes" id="UP001296873">
    <property type="component" value="Unassembled WGS sequence"/>
</dbReference>
<accession>A0ABS1DA82</accession>
<dbReference type="InterPro" id="IPR007730">
    <property type="entry name" value="SPOR-like_dom"/>
</dbReference>
<feature type="compositionally biased region" description="Low complexity" evidence="1">
    <location>
        <begin position="166"/>
        <end position="175"/>
    </location>
</feature>
<dbReference type="PROSITE" id="PS51724">
    <property type="entry name" value="SPOR"/>
    <property type="match status" value="1"/>
</dbReference>
<feature type="domain" description="SPOR" evidence="3">
    <location>
        <begin position="277"/>
        <end position="356"/>
    </location>
</feature>
<feature type="compositionally biased region" description="Low complexity" evidence="1">
    <location>
        <begin position="8"/>
        <end position="29"/>
    </location>
</feature>
<dbReference type="Gene3D" id="3.30.70.1070">
    <property type="entry name" value="Sporulation related repeat"/>
    <property type="match status" value="1"/>
</dbReference>
<reference evidence="4 5" key="1">
    <citation type="journal article" date="2020" name="Microorganisms">
        <title>Osmotic Adaptation and Compatible Solute Biosynthesis of Phototrophic Bacteria as Revealed from Genome Analyses.</title>
        <authorList>
            <person name="Imhoff J.F."/>
            <person name="Rahn T."/>
            <person name="Kunzel S."/>
            <person name="Keller A."/>
            <person name="Neulinger S.C."/>
        </authorList>
    </citation>
    <scope>NUCLEOTIDE SEQUENCE [LARGE SCALE GENOMIC DNA]</scope>
    <source>
        <strain evidence="4 5">DSM 9895</strain>
    </source>
</reference>
<dbReference type="EMBL" id="NRRL01000004">
    <property type="protein sequence ID" value="MBK1667139.1"/>
    <property type="molecule type" value="Genomic_DNA"/>
</dbReference>
<protein>
    <recommendedName>
        <fullName evidence="3">SPOR domain-containing protein</fullName>
    </recommendedName>
</protein>
<keyword evidence="2" id="KW-1133">Transmembrane helix</keyword>
<dbReference type="InterPro" id="IPR036680">
    <property type="entry name" value="SPOR-like_sf"/>
</dbReference>
<dbReference type="SUPFAM" id="SSF110997">
    <property type="entry name" value="Sporulation related repeat"/>
    <property type="match status" value="1"/>
</dbReference>
<organism evidence="4 5">
    <name type="scientific">Rhodovibrio sodomensis</name>
    <dbReference type="NCBI Taxonomy" id="1088"/>
    <lineage>
        <taxon>Bacteria</taxon>
        <taxon>Pseudomonadati</taxon>
        <taxon>Pseudomonadota</taxon>
        <taxon>Alphaproteobacteria</taxon>
        <taxon>Rhodospirillales</taxon>
        <taxon>Rhodovibrionaceae</taxon>
        <taxon>Rhodovibrio</taxon>
    </lineage>
</organism>
<evidence type="ECO:0000256" key="2">
    <source>
        <dbReference type="SAM" id="Phobius"/>
    </source>
</evidence>
<evidence type="ECO:0000256" key="1">
    <source>
        <dbReference type="SAM" id="MobiDB-lite"/>
    </source>
</evidence>
<evidence type="ECO:0000313" key="4">
    <source>
        <dbReference type="EMBL" id="MBK1667139.1"/>
    </source>
</evidence>
<dbReference type="RefSeq" id="WP_200339201.1">
    <property type="nucleotide sequence ID" value="NZ_NRRL01000004.1"/>
</dbReference>
<keyword evidence="2" id="KW-0472">Membrane</keyword>
<feature type="compositionally biased region" description="Polar residues" evidence="1">
    <location>
        <begin position="138"/>
        <end position="153"/>
    </location>
</feature>
<comment type="caution">
    <text evidence="4">The sequence shown here is derived from an EMBL/GenBank/DDBJ whole genome shotgun (WGS) entry which is preliminary data.</text>
</comment>
<name>A0ABS1DA82_9PROT</name>
<dbReference type="Pfam" id="PF05036">
    <property type="entry name" value="SPOR"/>
    <property type="match status" value="1"/>
</dbReference>
<gene>
    <name evidence="4" type="ORF">CKO28_03650</name>
</gene>
<feature type="region of interest" description="Disordered" evidence="1">
    <location>
        <begin position="116"/>
        <end position="217"/>
    </location>
</feature>